<sequence>MSGTLEVTIIAARGLKNQDGLFGSNDPYAIIKLGGQKFKTEVKKNAGKECQWNQTFRLGVTEKMTELRLEVYDEDTVADDTIGKTTIPLGGILSTGYVDAWYSIGKGSKSTGEVHAMLRFHPGAFPPGFDPNAVTFDDGVKVAAGVAGGALAAAALGYGAKLAYDHYNKKPEQGGVQPQAMNQTHGQNNPGYASGGAHQQPPSSYGSQPYGGQPQGGYGGQQHQGGYGGQPQGGYGGQQHQGGYGGQPQGGYGGQQQGHGQGGFSRDAGNSGNQGQFPGGFMMPPGSGGN</sequence>
<evidence type="ECO:0000313" key="1">
    <source>
        <dbReference type="EMBL" id="KAJ9066169.1"/>
    </source>
</evidence>
<accession>A0ACC2SUU9</accession>
<dbReference type="Proteomes" id="UP001165960">
    <property type="component" value="Unassembled WGS sequence"/>
</dbReference>
<organism evidence="1 2">
    <name type="scientific">Entomophthora muscae</name>
    <dbReference type="NCBI Taxonomy" id="34485"/>
    <lineage>
        <taxon>Eukaryota</taxon>
        <taxon>Fungi</taxon>
        <taxon>Fungi incertae sedis</taxon>
        <taxon>Zoopagomycota</taxon>
        <taxon>Entomophthoromycotina</taxon>
        <taxon>Entomophthoromycetes</taxon>
        <taxon>Entomophthorales</taxon>
        <taxon>Entomophthoraceae</taxon>
        <taxon>Entomophthora</taxon>
    </lineage>
</organism>
<comment type="caution">
    <text evidence="1">The sequence shown here is derived from an EMBL/GenBank/DDBJ whole genome shotgun (WGS) entry which is preliminary data.</text>
</comment>
<dbReference type="EMBL" id="QTSX02004303">
    <property type="protein sequence ID" value="KAJ9066169.1"/>
    <property type="molecule type" value="Genomic_DNA"/>
</dbReference>
<keyword evidence="2" id="KW-1185">Reference proteome</keyword>
<proteinExistence type="predicted"/>
<name>A0ACC2SUU9_9FUNG</name>
<evidence type="ECO:0000313" key="2">
    <source>
        <dbReference type="Proteomes" id="UP001165960"/>
    </source>
</evidence>
<protein>
    <submittedName>
        <fullName evidence="1">Uncharacterized protein</fullName>
    </submittedName>
</protein>
<gene>
    <name evidence="1" type="ORF">DSO57_1012158</name>
</gene>
<reference evidence="1" key="1">
    <citation type="submission" date="2022-04" db="EMBL/GenBank/DDBJ databases">
        <title>Genome of the entomopathogenic fungus Entomophthora muscae.</title>
        <authorList>
            <person name="Elya C."/>
            <person name="Lovett B.R."/>
            <person name="Lee E."/>
            <person name="Macias A.M."/>
            <person name="Hajek A.E."/>
            <person name="De Bivort B.L."/>
            <person name="Kasson M.T."/>
            <person name="De Fine Licht H.H."/>
            <person name="Stajich J.E."/>
        </authorList>
    </citation>
    <scope>NUCLEOTIDE SEQUENCE</scope>
    <source>
        <strain evidence="1">Berkeley</strain>
    </source>
</reference>